<evidence type="ECO:0000313" key="3">
    <source>
        <dbReference type="Proteomes" id="UP000317839"/>
    </source>
</evidence>
<keyword evidence="1" id="KW-0812">Transmembrane</keyword>
<organism evidence="2 3">
    <name type="scientific">Aliikangiella marina</name>
    <dbReference type="NCBI Taxonomy" id="1712262"/>
    <lineage>
        <taxon>Bacteria</taxon>
        <taxon>Pseudomonadati</taxon>
        <taxon>Pseudomonadota</taxon>
        <taxon>Gammaproteobacteria</taxon>
        <taxon>Oceanospirillales</taxon>
        <taxon>Pleioneaceae</taxon>
        <taxon>Aliikangiella</taxon>
    </lineage>
</organism>
<dbReference type="Proteomes" id="UP000317839">
    <property type="component" value="Unassembled WGS sequence"/>
</dbReference>
<feature type="transmembrane region" description="Helical" evidence="1">
    <location>
        <begin position="52"/>
        <end position="71"/>
    </location>
</feature>
<sequence length="227" mass="25913">MIKNNKILVLLHFAVIVFTCYVIYLRFIRYILADNESIAIAMLNPSQLPVEQPGLFSGLMILLVFLTILLLKIKANASLIFRLIKGLYGYSIVLLMIQLVIVLGSKQLPKSWTSPVYESKHLFVEVVTNQTRLRESPSLDSKILRTLDAGTLLLLNDVKKDKAHTWNRVLLAPKEYAWIVRVANVGDNSRKRLSKTNKFYFTVADQYSLFIALIGFLWGFITVKAKH</sequence>
<dbReference type="AlphaFoldDB" id="A0A545T4E4"/>
<dbReference type="EMBL" id="VIKR01000005">
    <property type="protein sequence ID" value="TQV72096.1"/>
    <property type="molecule type" value="Genomic_DNA"/>
</dbReference>
<comment type="caution">
    <text evidence="2">The sequence shown here is derived from an EMBL/GenBank/DDBJ whole genome shotgun (WGS) entry which is preliminary data.</text>
</comment>
<feature type="transmembrane region" description="Helical" evidence="1">
    <location>
        <begin position="83"/>
        <end position="104"/>
    </location>
</feature>
<feature type="transmembrane region" description="Helical" evidence="1">
    <location>
        <begin position="7"/>
        <end position="32"/>
    </location>
</feature>
<protein>
    <submittedName>
        <fullName evidence="2">Uncharacterized protein</fullName>
    </submittedName>
</protein>
<evidence type="ECO:0000313" key="2">
    <source>
        <dbReference type="EMBL" id="TQV72096.1"/>
    </source>
</evidence>
<proteinExistence type="predicted"/>
<keyword evidence="1" id="KW-1133">Transmembrane helix</keyword>
<keyword evidence="1" id="KW-0472">Membrane</keyword>
<reference evidence="2 3" key="1">
    <citation type="submission" date="2019-06" db="EMBL/GenBank/DDBJ databases">
        <title>Draft genome of Aliikangiella marina GYP-15.</title>
        <authorList>
            <person name="Wang G."/>
        </authorList>
    </citation>
    <scope>NUCLEOTIDE SEQUENCE [LARGE SCALE GENOMIC DNA]</scope>
    <source>
        <strain evidence="2 3">GYP-15</strain>
    </source>
</reference>
<keyword evidence="3" id="KW-1185">Reference proteome</keyword>
<gene>
    <name evidence="2" type="ORF">FLL45_17900</name>
</gene>
<evidence type="ECO:0000256" key="1">
    <source>
        <dbReference type="SAM" id="Phobius"/>
    </source>
</evidence>
<name>A0A545T4E4_9GAMM</name>
<accession>A0A545T4E4</accession>
<feature type="transmembrane region" description="Helical" evidence="1">
    <location>
        <begin position="199"/>
        <end position="221"/>
    </location>
</feature>
<dbReference type="RefSeq" id="WP_142943424.1">
    <property type="nucleotide sequence ID" value="NZ_VIKR01000005.1"/>
</dbReference>